<accession>A0A437MJL0</accession>
<organism evidence="2 3">
    <name type="scientific">Rhodovarius crocodyli</name>
    <dbReference type="NCBI Taxonomy" id="1979269"/>
    <lineage>
        <taxon>Bacteria</taxon>
        <taxon>Pseudomonadati</taxon>
        <taxon>Pseudomonadota</taxon>
        <taxon>Alphaproteobacteria</taxon>
        <taxon>Acetobacterales</taxon>
        <taxon>Roseomonadaceae</taxon>
        <taxon>Rhodovarius</taxon>
    </lineage>
</organism>
<evidence type="ECO:0000256" key="1">
    <source>
        <dbReference type="SAM" id="SignalP"/>
    </source>
</evidence>
<evidence type="ECO:0000313" key="2">
    <source>
        <dbReference type="EMBL" id="RVT97857.1"/>
    </source>
</evidence>
<keyword evidence="3" id="KW-1185">Reference proteome</keyword>
<sequence>MRAAAAALICLIPGGAWAQQSLGLPPPAPDSPFLYDRQAAVVATSSGYGASFSQDVRVRYAEPLWGGRAAIRIETPMVYARVAGVAAAVGPDTDATAHDGPHSRRGLAAGDVSARLSALLWAGGTGAVQLFADISAPTGNGMTGAARFIASPGLSGIWFPWSRLGVGAQYRHSAGFAGSAAAPRVNLGELDLFLFWRVLPGRAWLTLNPTQRFDIARGAMSGGTLRLTAGLRLGENVTAYVRPGLGVGRDRPYGWSVETGITFSGL</sequence>
<evidence type="ECO:0000313" key="3">
    <source>
        <dbReference type="Proteomes" id="UP000282957"/>
    </source>
</evidence>
<proteinExistence type="predicted"/>
<dbReference type="RefSeq" id="WP_127787086.1">
    <property type="nucleotide sequence ID" value="NZ_SACL01000002.1"/>
</dbReference>
<keyword evidence="1" id="KW-0732">Signal</keyword>
<feature type="signal peptide" evidence="1">
    <location>
        <begin position="1"/>
        <end position="18"/>
    </location>
</feature>
<dbReference type="Proteomes" id="UP000282957">
    <property type="component" value="Unassembled WGS sequence"/>
</dbReference>
<dbReference type="AlphaFoldDB" id="A0A437MJL0"/>
<feature type="chain" id="PRO_5019487430" description="Transporter" evidence="1">
    <location>
        <begin position="19"/>
        <end position="266"/>
    </location>
</feature>
<gene>
    <name evidence="2" type="ORF">EOD42_08685</name>
</gene>
<reference evidence="2 3" key="1">
    <citation type="submission" date="2019-01" db="EMBL/GenBank/DDBJ databases">
        <authorList>
            <person name="Chen W.-M."/>
        </authorList>
    </citation>
    <scope>NUCLEOTIDE SEQUENCE [LARGE SCALE GENOMIC DNA]</scope>
    <source>
        <strain evidence="2 3">CCP-6</strain>
    </source>
</reference>
<comment type="caution">
    <text evidence="2">The sequence shown here is derived from an EMBL/GenBank/DDBJ whole genome shotgun (WGS) entry which is preliminary data.</text>
</comment>
<evidence type="ECO:0008006" key="4">
    <source>
        <dbReference type="Google" id="ProtNLM"/>
    </source>
</evidence>
<name>A0A437MJL0_9PROT</name>
<dbReference type="OrthoDB" id="9809066at2"/>
<protein>
    <recommendedName>
        <fullName evidence="4">Transporter</fullName>
    </recommendedName>
</protein>
<dbReference type="EMBL" id="SACL01000002">
    <property type="protein sequence ID" value="RVT97857.1"/>
    <property type="molecule type" value="Genomic_DNA"/>
</dbReference>